<evidence type="ECO:0000256" key="3">
    <source>
        <dbReference type="ARBA" id="ARBA00022723"/>
    </source>
</evidence>
<proteinExistence type="inferred from homology"/>
<dbReference type="PANTHER" id="PTHR43578">
    <property type="entry name" value="NADH-QUINONE OXIDOREDUCTASE SUBUNIT F"/>
    <property type="match status" value="1"/>
</dbReference>
<dbReference type="Gene3D" id="1.20.1440.230">
    <property type="entry name" value="NADH-ubiquinone oxidoreductase 51kDa subunit, iron-sulphur binding domain"/>
    <property type="match status" value="1"/>
</dbReference>
<dbReference type="InterPro" id="IPR041921">
    <property type="entry name" value="NuoE_N"/>
</dbReference>
<accession>A0AAE4Z9D3</accession>
<evidence type="ECO:0000313" key="8">
    <source>
        <dbReference type="Proteomes" id="UP000702544"/>
    </source>
</evidence>
<keyword evidence="3" id="KW-0479">Metal-binding</keyword>
<evidence type="ECO:0000256" key="4">
    <source>
        <dbReference type="ARBA" id="ARBA00023004"/>
    </source>
</evidence>
<dbReference type="InterPro" id="IPR037225">
    <property type="entry name" value="Nuo51_FMN-bd_sf"/>
</dbReference>
<gene>
    <name evidence="7" type="ORF">GWO12_07280</name>
</gene>
<dbReference type="InterPro" id="IPR036249">
    <property type="entry name" value="Thioredoxin-like_sf"/>
</dbReference>
<reference evidence="7 8" key="1">
    <citation type="submission" date="2020-01" db="EMBL/GenBank/DDBJ databases">
        <title>Genomes assembled from Gulf of Kutch pelagic sediment metagenomes.</title>
        <authorList>
            <person name="Chandrashekar M."/>
            <person name="Mahajan M.S."/>
            <person name="Dave K.J."/>
            <person name="Vatsa P."/>
            <person name="Nathani N.M."/>
        </authorList>
    </citation>
    <scope>NUCLEOTIDE SEQUENCE [LARGE SCALE GENOMIC DNA]</scope>
    <source>
        <strain evidence="7">KS3-K002</strain>
    </source>
</reference>
<dbReference type="Pfam" id="PF10531">
    <property type="entry name" value="SLBB"/>
    <property type="match status" value="1"/>
</dbReference>
<dbReference type="Gene3D" id="3.40.50.11540">
    <property type="entry name" value="NADH-ubiquinone oxidoreductase 51kDa subunit"/>
    <property type="match status" value="1"/>
</dbReference>
<dbReference type="SUPFAM" id="SSF52833">
    <property type="entry name" value="Thioredoxin-like"/>
    <property type="match status" value="1"/>
</dbReference>
<dbReference type="SMART" id="SM00928">
    <property type="entry name" value="NADH_4Fe-4S"/>
    <property type="match status" value="1"/>
</dbReference>
<evidence type="ECO:0000259" key="6">
    <source>
        <dbReference type="SMART" id="SM00928"/>
    </source>
</evidence>
<dbReference type="InterPro" id="IPR001949">
    <property type="entry name" value="NADH-UbQ_OxRdtase_51kDa_CS"/>
</dbReference>
<dbReference type="SUPFAM" id="SSF140490">
    <property type="entry name" value="Nqo1C-terminal domain-like"/>
    <property type="match status" value="1"/>
</dbReference>
<protein>
    <submittedName>
        <fullName evidence="7">Nitroreductase family protein</fullName>
    </submittedName>
</protein>
<dbReference type="Gene3D" id="1.10.10.1590">
    <property type="entry name" value="NADH-quinone oxidoreductase subunit E"/>
    <property type="match status" value="1"/>
</dbReference>
<dbReference type="InterPro" id="IPR037207">
    <property type="entry name" value="Nuop51_4Fe4S-bd_sf"/>
</dbReference>
<dbReference type="PROSITE" id="PS00645">
    <property type="entry name" value="COMPLEX1_51K_2"/>
    <property type="match status" value="1"/>
</dbReference>
<comment type="caution">
    <text evidence="7">The sequence shown here is derived from an EMBL/GenBank/DDBJ whole genome shotgun (WGS) entry which is preliminary data.</text>
</comment>
<dbReference type="GO" id="GO:0008137">
    <property type="term" value="F:NADH dehydrogenase (ubiquinone) activity"/>
    <property type="evidence" value="ECO:0007669"/>
    <property type="project" value="InterPro"/>
</dbReference>
<dbReference type="GO" id="GO:0010181">
    <property type="term" value="F:FMN binding"/>
    <property type="evidence" value="ECO:0007669"/>
    <property type="project" value="InterPro"/>
</dbReference>
<dbReference type="EMBL" id="JAACAK010000049">
    <property type="protein sequence ID" value="NIR74902.1"/>
    <property type="molecule type" value="Genomic_DNA"/>
</dbReference>
<dbReference type="Proteomes" id="UP000702544">
    <property type="component" value="Unassembled WGS sequence"/>
</dbReference>
<dbReference type="Pfam" id="PF01512">
    <property type="entry name" value="Complex1_51K"/>
    <property type="match status" value="1"/>
</dbReference>
<dbReference type="Gene3D" id="3.10.20.600">
    <property type="match status" value="1"/>
</dbReference>
<dbReference type="AlphaFoldDB" id="A0AAE4Z9D3"/>
<dbReference type="PANTHER" id="PTHR43578:SF3">
    <property type="entry name" value="NADH-QUINONE OXIDOREDUCTASE SUBUNIT F"/>
    <property type="match status" value="1"/>
</dbReference>
<comment type="similarity">
    <text evidence="1">Belongs to the complex I 51 kDa subunit family.</text>
</comment>
<organism evidence="7 8">
    <name type="scientific">Candidatus Kutchimonas denitrificans</name>
    <dbReference type="NCBI Taxonomy" id="3056748"/>
    <lineage>
        <taxon>Bacteria</taxon>
        <taxon>Pseudomonadati</taxon>
        <taxon>Gemmatimonadota</taxon>
        <taxon>Gemmatimonadia</taxon>
        <taxon>Candidatus Palauibacterales</taxon>
        <taxon>Candidatus Palauibacteraceae</taxon>
        <taxon>Candidatus Kutchimonas</taxon>
    </lineage>
</organism>
<feature type="domain" description="NADH-ubiquinone oxidoreductase 51kDa subunit iron-sulphur binding" evidence="6">
    <location>
        <begin position="447"/>
        <end position="491"/>
    </location>
</feature>
<name>A0AAE4Z9D3_9BACT</name>
<dbReference type="InterPro" id="IPR011538">
    <property type="entry name" value="Nuo51_FMN-bd"/>
</dbReference>
<dbReference type="Gene3D" id="3.40.30.10">
    <property type="entry name" value="Glutaredoxin"/>
    <property type="match status" value="1"/>
</dbReference>
<keyword evidence="2" id="KW-0004">4Fe-4S</keyword>
<dbReference type="InterPro" id="IPR042128">
    <property type="entry name" value="NuoE_dom"/>
</dbReference>
<keyword evidence="5" id="KW-0411">Iron-sulfur</keyword>
<evidence type="ECO:0000256" key="5">
    <source>
        <dbReference type="ARBA" id="ARBA00023014"/>
    </source>
</evidence>
<keyword evidence="4" id="KW-0408">Iron</keyword>
<dbReference type="Pfam" id="PF01257">
    <property type="entry name" value="2Fe-2S_thioredx"/>
    <property type="match status" value="1"/>
</dbReference>
<dbReference type="GO" id="GO:0046872">
    <property type="term" value="F:metal ion binding"/>
    <property type="evidence" value="ECO:0007669"/>
    <property type="project" value="UniProtKB-KW"/>
</dbReference>
<dbReference type="InterPro" id="IPR019554">
    <property type="entry name" value="Soluble_ligand-bd"/>
</dbReference>
<dbReference type="CDD" id="cd03064">
    <property type="entry name" value="TRX_Fd_NuoE"/>
    <property type="match status" value="1"/>
</dbReference>
<dbReference type="GO" id="GO:0051539">
    <property type="term" value="F:4 iron, 4 sulfur cluster binding"/>
    <property type="evidence" value="ECO:0007669"/>
    <property type="project" value="UniProtKB-KW"/>
</dbReference>
<dbReference type="SUPFAM" id="SSF142984">
    <property type="entry name" value="Nqo1 middle domain-like"/>
    <property type="match status" value="1"/>
</dbReference>
<dbReference type="SUPFAM" id="SSF142019">
    <property type="entry name" value="Nqo1 FMN-binding domain-like"/>
    <property type="match status" value="1"/>
</dbReference>
<dbReference type="Pfam" id="PF10589">
    <property type="entry name" value="NADH_4Fe-4S"/>
    <property type="match status" value="1"/>
</dbReference>
<evidence type="ECO:0000256" key="2">
    <source>
        <dbReference type="ARBA" id="ARBA00022485"/>
    </source>
</evidence>
<evidence type="ECO:0000256" key="1">
    <source>
        <dbReference type="ARBA" id="ARBA00007523"/>
    </source>
</evidence>
<evidence type="ECO:0000313" key="7">
    <source>
        <dbReference type="EMBL" id="NIR74902.1"/>
    </source>
</evidence>
<sequence length="544" mass="58845">MELIGELNRLQQAQGHLRDEDLRDLSERLRVPLYRIEEVISFYPHFRTTPPPKAEVAVCRDLACYVNGGDEFCARVTKLLANDPEIEVREVSCLGRCEAAPAALIGDVPLGASPEDVAQAARQPGRRRSAGPSAARRDWRIDLYAGSELEPYAVLEAYRDRDEEEAAAEIIERLKASGLAGMGGAAFPAGLKWELVRKEAATPKYVICNADESEPGTFKDRVIMAELPHLVIEGMCLGALVCGADRGWIYIRHEYEPERQALQEAIDAARSAGVLGERFDIEIFVSPGGYILGEETALLEALEDRRGEPRNKPPYPGQSGLWGKPTLINNVETLAMAPAIVQHGPDWWKEQGTRGHHGLKFIGVSGHVERPGVFEIPMGTTVAELIELAGGVKDGRRLKGFAPGGASSNFLPAEAADVEIDFKSIAEAGSMLGSAALIVLDQDADMIAAATNVVRFFRNESCGKCVPCRVGTEKVVAMLEGTLAGDGNGALREALPDLEVTLAETSICGLGQVALNPITSALKYWGDEMEGEGRTAPVRRRVGK</sequence>
<dbReference type="InterPro" id="IPR019575">
    <property type="entry name" value="Nuop51_4Fe4S-bd"/>
</dbReference>